<sequence>MNPELTSFLSSVGAGVLIGGSIAIPILVMRWRRGEKLFTQSKPTPRWVWPFGILVFGSLATMSFLTGRPIFGSAFSLATIPYAVGQTRALTKNKANKPQHPTA</sequence>
<evidence type="ECO:0000313" key="3">
    <source>
        <dbReference type="Proteomes" id="UP000557717"/>
    </source>
</evidence>
<evidence type="ECO:0000256" key="1">
    <source>
        <dbReference type="SAM" id="Phobius"/>
    </source>
</evidence>
<accession>A0A840V6U0</accession>
<keyword evidence="1" id="KW-0472">Membrane</keyword>
<gene>
    <name evidence="2" type="ORF">HNR46_004248</name>
</gene>
<comment type="caution">
    <text evidence="2">The sequence shown here is derived from an EMBL/GenBank/DDBJ whole genome shotgun (WGS) entry which is preliminary data.</text>
</comment>
<dbReference type="RefSeq" id="WP_184022506.1">
    <property type="nucleotide sequence ID" value="NZ_JACHFD010000058.1"/>
</dbReference>
<feature type="transmembrane region" description="Helical" evidence="1">
    <location>
        <begin position="47"/>
        <end position="65"/>
    </location>
</feature>
<dbReference type="AlphaFoldDB" id="A0A840V6U0"/>
<proteinExistence type="predicted"/>
<protein>
    <submittedName>
        <fullName evidence="2">Uncharacterized protein</fullName>
    </submittedName>
</protein>
<keyword evidence="3" id="KW-1185">Reference proteome</keyword>
<organism evidence="2 3">
    <name type="scientific">Haloferula luteola</name>
    <dbReference type="NCBI Taxonomy" id="595692"/>
    <lineage>
        <taxon>Bacteria</taxon>
        <taxon>Pseudomonadati</taxon>
        <taxon>Verrucomicrobiota</taxon>
        <taxon>Verrucomicrobiia</taxon>
        <taxon>Verrucomicrobiales</taxon>
        <taxon>Verrucomicrobiaceae</taxon>
        <taxon>Haloferula</taxon>
    </lineage>
</organism>
<keyword evidence="1" id="KW-0812">Transmembrane</keyword>
<dbReference type="Proteomes" id="UP000557717">
    <property type="component" value="Unassembled WGS sequence"/>
</dbReference>
<reference evidence="2 3" key="1">
    <citation type="submission" date="2020-08" db="EMBL/GenBank/DDBJ databases">
        <title>Genomic Encyclopedia of Type Strains, Phase IV (KMG-IV): sequencing the most valuable type-strain genomes for metagenomic binning, comparative biology and taxonomic classification.</title>
        <authorList>
            <person name="Goeker M."/>
        </authorList>
    </citation>
    <scope>NUCLEOTIDE SEQUENCE [LARGE SCALE GENOMIC DNA]</scope>
    <source>
        <strain evidence="2 3">YC6886</strain>
    </source>
</reference>
<dbReference type="EMBL" id="JACHFD010000058">
    <property type="protein sequence ID" value="MBB5353977.1"/>
    <property type="molecule type" value="Genomic_DNA"/>
</dbReference>
<evidence type="ECO:0000313" key="2">
    <source>
        <dbReference type="EMBL" id="MBB5353977.1"/>
    </source>
</evidence>
<keyword evidence="1" id="KW-1133">Transmembrane helix</keyword>
<name>A0A840V6U0_9BACT</name>
<feature type="transmembrane region" description="Helical" evidence="1">
    <location>
        <begin position="6"/>
        <end position="27"/>
    </location>
</feature>